<comment type="caution">
    <text evidence="2">The sequence shown here is derived from an EMBL/GenBank/DDBJ whole genome shotgun (WGS) entry which is preliminary data.</text>
</comment>
<organism evidence="2 3">
    <name type="scientific">Trifolium medium</name>
    <dbReference type="NCBI Taxonomy" id="97028"/>
    <lineage>
        <taxon>Eukaryota</taxon>
        <taxon>Viridiplantae</taxon>
        <taxon>Streptophyta</taxon>
        <taxon>Embryophyta</taxon>
        <taxon>Tracheophyta</taxon>
        <taxon>Spermatophyta</taxon>
        <taxon>Magnoliopsida</taxon>
        <taxon>eudicotyledons</taxon>
        <taxon>Gunneridae</taxon>
        <taxon>Pentapetalae</taxon>
        <taxon>rosids</taxon>
        <taxon>fabids</taxon>
        <taxon>Fabales</taxon>
        <taxon>Fabaceae</taxon>
        <taxon>Papilionoideae</taxon>
        <taxon>50 kb inversion clade</taxon>
        <taxon>NPAAA clade</taxon>
        <taxon>Hologalegina</taxon>
        <taxon>IRL clade</taxon>
        <taxon>Trifolieae</taxon>
        <taxon>Trifolium</taxon>
    </lineage>
</organism>
<dbReference type="AlphaFoldDB" id="A0A392TVE6"/>
<feature type="non-terminal residue" evidence="2">
    <location>
        <position position="62"/>
    </location>
</feature>
<evidence type="ECO:0000313" key="3">
    <source>
        <dbReference type="Proteomes" id="UP000265520"/>
    </source>
</evidence>
<keyword evidence="3" id="KW-1185">Reference proteome</keyword>
<dbReference type="EMBL" id="LXQA010666115">
    <property type="protein sequence ID" value="MCI64919.1"/>
    <property type="molecule type" value="Genomic_DNA"/>
</dbReference>
<name>A0A392TVE6_9FABA</name>
<evidence type="ECO:0000313" key="2">
    <source>
        <dbReference type="EMBL" id="MCI64919.1"/>
    </source>
</evidence>
<protein>
    <submittedName>
        <fullName evidence="2">Uncharacterized protein</fullName>
    </submittedName>
</protein>
<feature type="region of interest" description="Disordered" evidence="1">
    <location>
        <begin position="42"/>
        <end position="62"/>
    </location>
</feature>
<proteinExistence type="predicted"/>
<evidence type="ECO:0000256" key="1">
    <source>
        <dbReference type="SAM" id="MobiDB-lite"/>
    </source>
</evidence>
<dbReference type="Proteomes" id="UP000265520">
    <property type="component" value="Unassembled WGS sequence"/>
</dbReference>
<accession>A0A392TVE6</accession>
<sequence length="62" mass="7395">MKVYGKPIKQCYKVEVREKDLEITRQNSEWMEERVEEELLEPRGPWYEESAGGTKVSYTPDE</sequence>
<reference evidence="2 3" key="1">
    <citation type="journal article" date="2018" name="Front. Plant Sci.">
        <title>Red Clover (Trifolium pratense) and Zigzag Clover (T. medium) - A Picture of Genomic Similarities and Differences.</title>
        <authorList>
            <person name="Dluhosova J."/>
            <person name="Istvanek J."/>
            <person name="Nedelnik J."/>
            <person name="Repkova J."/>
        </authorList>
    </citation>
    <scope>NUCLEOTIDE SEQUENCE [LARGE SCALE GENOMIC DNA]</scope>
    <source>
        <strain evidence="3">cv. 10/8</strain>
        <tissue evidence="2">Leaf</tissue>
    </source>
</reference>